<dbReference type="Pfam" id="PF13435">
    <property type="entry name" value="Cytochrome_C554"/>
    <property type="match status" value="1"/>
</dbReference>
<dbReference type="Pfam" id="PF09698">
    <property type="entry name" value="GSu_C4xC__C2xCH"/>
    <property type="match status" value="2"/>
</dbReference>
<dbReference type="NCBIfam" id="TIGR01904">
    <property type="entry name" value="GSu_C4xC__C2xCH"/>
    <property type="match status" value="1"/>
</dbReference>
<dbReference type="InterPro" id="IPR051829">
    <property type="entry name" value="Multiheme_Cytochr_ET"/>
</dbReference>
<evidence type="ECO:0000313" key="5">
    <source>
        <dbReference type="Proteomes" id="UP000756860"/>
    </source>
</evidence>
<dbReference type="PANTHER" id="PTHR35038:SF6">
    <property type="entry name" value="SURFACE LOCALIZED DECAHEME CYTOCHROME C LIPOPROTEIN"/>
    <property type="match status" value="1"/>
</dbReference>
<evidence type="ECO:0000256" key="1">
    <source>
        <dbReference type="ARBA" id="ARBA00022729"/>
    </source>
</evidence>
<reference evidence="4 5" key="1">
    <citation type="submission" date="2021-05" db="EMBL/GenBank/DDBJ databases">
        <title>The draft genome of Geobacter luticola JCM 17780.</title>
        <authorList>
            <person name="Xu Z."/>
            <person name="Masuda Y."/>
            <person name="Itoh H."/>
            <person name="Senoo K."/>
        </authorList>
    </citation>
    <scope>NUCLEOTIDE SEQUENCE [LARGE SCALE GENOMIC DNA]</scope>
    <source>
        <strain evidence="4 5">JCM 17780</strain>
    </source>
</reference>
<organism evidence="4 5">
    <name type="scientific">Geomobilimonas luticola</name>
    <dbReference type="NCBI Taxonomy" id="1114878"/>
    <lineage>
        <taxon>Bacteria</taxon>
        <taxon>Pseudomonadati</taxon>
        <taxon>Thermodesulfobacteriota</taxon>
        <taxon>Desulfuromonadia</taxon>
        <taxon>Geobacterales</taxon>
        <taxon>Geobacteraceae</taxon>
        <taxon>Geomobilimonas</taxon>
    </lineage>
</organism>
<feature type="domain" description="Cytochrome c-552/4" evidence="3">
    <location>
        <begin position="223"/>
        <end position="308"/>
    </location>
</feature>
<dbReference type="Gene3D" id="3.90.10.10">
    <property type="entry name" value="Cytochrome C3"/>
    <property type="match status" value="2"/>
</dbReference>
<dbReference type="InterPro" id="IPR010176">
    <property type="entry name" value="C4xCH_C2xCH_motif_GEOSU"/>
</dbReference>
<proteinExistence type="predicted"/>
<protein>
    <submittedName>
        <fullName evidence="4">CxxxxCH/CxxCH domain-containing protein</fullName>
    </submittedName>
</protein>
<dbReference type="InterPro" id="IPR023155">
    <property type="entry name" value="Cyt_c-552/4"/>
</dbReference>
<evidence type="ECO:0000259" key="3">
    <source>
        <dbReference type="Pfam" id="PF13435"/>
    </source>
</evidence>
<dbReference type="InterPro" id="IPR036280">
    <property type="entry name" value="Multihaem_cyt_sf"/>
</dbReference>
<evidence type="ECO:0000256" key="2">
    <source>
        <dbReference type="SAM" id="SignalP"/>
    </source>
</evidence>
<sequence length="1065" mass="111523">MKRRFAYTLGAVALVLLTTTAALAIDAPHNYNCTVCHVTHRTLGLNNTVNICLACHASPSTTTHNFRPMDQANPFGTVSLGSYTSSTKGRQTSHNWNAPDTLPAAAATPPATLAMNTPSSITKTVTCARCHSIHVGYADYTGTNPKRSKPLLRMRNDEDQMCMDCHKSRNQTTSTQGTHPVNFAYNDASRGPATKPNNYYSQPVANAANPTAQMKLINGKVLCSTCHAPHFADSNASTFDNNSSAVMGRLSSSTGLLLRTNLKGKTVTDSNICVNCHKSADNPANPLASMRNHNGAKNQNIQCADCHGGHVDYDPLGDPNGLKNVYLINRYMNVSTQYGAVRNVRVLYQYTSAAKKNFNKSTGGGVCLGCHSPLPNTVADHAYENASECLKCHSHSQGFSANCTSCHGYPPTLNVAKGPSGYAVDGPRDYTTSGVFKDESQTPHGAHAAGGTGYNFGCVECHKGNSHNNGQFQQVFITKTGIIAAGGGAANPTYNTASTGTCTTTYCHSNGNPAGVGIAYPGTAPKWAGGKDDIIALGGAARCGSCHAAVPATNAHTKHVAGTAGNMSYGCAQCHAATVSGNTTLLDAARQSGGTHVNVVKDVLFSGTVGARVLSGSSCSTVYCHSNGGAASTTGVAAVYSNPVWTTPASGQCGSCHATNALATNGHAAHLTATYGPNFNGSALPVNCQNCHDTYVNETSAPHVSGTIDYNATACTPCHPTAGTYIWNTGRVTCQSCHSGATLSVIGGAAAPFKDGAVFTAGGHGQYPASNTCQSCHDANKAHISSVALADPKRLTAANDNNLCINCHNANAPAEKQVPTHVTGKNASQESNPTMDCKVCHDVHGTTFSRMVRAKIKFGTLSSTTINYNGSNFVQLTPPYKGLCQVCHTLTTHYRNGVNEGTNHPTTNCLGCHAHKDTYAFKPKACDQCHGYPPVPSTELAGLRIQGNYTSARAEDYNYGGGVHARAGHIKKDARPSEGWANCTVCHANGSMAPTTHIITVPAPYTPVQRDITIDVDDAYKFNNGTPLGRAQYSGPLNGTGTTGNTAGSCSNVSCHFKPTPNWAP</sequence>
<gene>
    <name evidence="4" type="ORF">KI810_04420</name>
</gene>
<keyword evidence="1 2" id="KW-0732">Signal</keyword>
<dbReference type="EMBL" id="JAHCVK010000001">
    <property type="protein sequence ID" value="MBT0652289.1"/>
    <property type="molecule type" value="Genomic_DNA"/>
</dbReference>
<name>A0ABS5SCQ6_9BACT</name>
<evidence type="ECO:0000313" key="4">
    <source>
        <dbReference type="EMBL" id="MBT0652289.1"/>
    </source>
</evidence>
<keyword evidence="5" id="KW-1185">Reference proteome</keyword>
<dbReference type="RefSeq" id="WP_214174240.1">
    <property type="nucleotide sequence ID" value="NZ_JAHCVK010000001.1"/>
</dbReference>
<feature type="chain" id="PRO_5047448302" evidence="2">
    <location>
        <begin position="25"/>
        <end position="1065"/>
    </location>
</feature>
<comment type="caution">
    <text evidence="4">The sequence shown here is derived from an EMBL/GenBank/DDBJ whole genome shotgun (WGS) entry which is preliminary data.</text>
</comment>
<accession>A0ABS5SCQ6</accession>
<dbReference type="SUPFAM" id="SSF48695">
    <property type="entry name" value="Multiheme cytochromes"/>
    <property type="match status" value="5"/>
</dbReference>
<dbReference type="PANTHER" id="PTHR35038">
    <property type="entry name" value="DISSIMILATORY SULFITE REDUCTASE SIRA"/>
    <property type="match status" value="1"/>
</dbReference>
<dbReference type="Gene3D" id="1.10.1130.10">
    <property type="entry name" value="Flavocytochrome C3, Chain A"/>
    <property type="match status" value="1"/>
</dbReference>
<dbReference type="Proteomes" id="UP000756860">
    <property type="component" value="Unassembled WGS sequence"/>
</dbReference>
<feature type="signal peptide" evidence="2">
    <location>
        <begin position="1"/>
        <end position="24"/>
    </location>
</feature>